<dbReference type="EMBL" id="AGNL01019141">
    <property type="protein sequence ID" value="EJK62075.1"/>
    <property type="molecule type" value="Genomic_DNA"/>
</dbReference>
<reference evidence="2 3" key="1">
    <citation type="journal article" date="2012" name="Genome Biol.">
        <title>Genome and low-iron response of an oceanic diatom adapted to chronic iron limitation.</title>
        <authorList>
            <person name="Lommer M."/>
            <person name="Specht M."/>
            <person name="Roy A.S."/>
            <person name="Kraemer L."/>
            <person name="Andreson R."/>
            <person name="Gutowska M.A."/>
            <person name="Wolf J."/>
            <person name="Bergner S.V."/>
            <person name="Schilhabel M.B."/>
            <person name="Klostermeier U.C."/>
            <person name="Beiko R.G."/>
            <person name="Rosenstiel P."/>
            <person name="Hippler M."/>
            <person name="Laroche J."/>
        </authorList>
    </citation>
    <scope>NUCLEOTIDE SEQUENCE [LARGE SCALE GENOMIC DNA]</scope>
    <source>
        <strain evidence="2 3">CCMP1005</strain>
    </source>
</reference>
<evidence type="ECO:0000313" key="2">
    <source>
        <dbReference type="EMBL" id="EJK62075.1"/>
    </source>
</evidence>
<name>K0S9X7_THAOC</name>
<dbReference type="eggNOG" id="KOG0192">
    <property type="taxonomic scope" value="Eukaryota"/>
</dbReference>
<dbReference type="PANTHER" id="PTHR44329:SF289">
    <property type="entry name" value="SERINE_THREONINE-PROTEIN KINASE VIK"/>
    <property type="match status" value="1"/>
</dbReference>
<dbReference type="PROSITE" id="PS50011">
    <property type="entry name" value="PROTEIN_KINASE_DOM"/>
    <property type="match status" value="1"/>
</dbReference>
<sequence length="449" mass="49199">MTTFASAEVATGFGMECDGPGRTGGLTSPAEAARLVSAEFFAEQRGAAVDGAGDAGTGGGSPAAADEIRSLPSLTDTPETVGYVRRIHGHRGRQVGRLSRRDFTITRHLGRGSFSDVFEVSVGITGSSTPKAAVLRTRNRRASLASSVTAPVMAGKNQKKLAMKCLRPQIRSDSELFISGAEDLVHETALLASLDHPNIIKLHARASGSLRDSFILDDGYFILLDRLAGTLTDRLKEWQCVPERLTGPGRDELHVARSVADAVAYLHSKRIVFRDLKPDNVGFDSSGTWKLFDFGFAEGLPEKSEDNPTGLLTGRSGTPRYMAPEVGMNSNTLKIGYGRPVDVYSFGVLFWQLCSKQRPFECIQTADEFESRVYMGDYRPDIDNRWPAPVQNIIKFCWQQRPKRRPAMKDVKAALDAVLTKQPAQQAHAVEDVRPRVKRDKRLTMSSVS</sequence>
<accession>K0S9X7</accession>
<dbReference type="Gene3D" id="1.10.510.10">
    <property type="entry name" value="Transferase(Phosphotransferase) domain 1"/>
    <property type="match status" value="1"/>
</dbReference>
<protein>
    <recommendedName>
        <fullName evidence="1">Protein kinase domain-containing protein</fullName>
    </recommendedName>
</protein>
<keyword evidence="3" id="KW-1185">Reference proteome</keyword>
<evidence type="ECO:0000259" key="1">
    <source>
        <dbReference type="PROSITE" id="PS50011"/>
    </source>
</evidence>
<dbReference type="OrthoDB" id="48115at2759"/>
<dbReference type="OMA" id="RRDFTIT"/>
<dbReference type="InterPro" id="IPR011009">
    <property type="entry name" value="Kinase-like_dom_sf"/>
</dbReference>
<dbReference type="Proteomes" id="UP000266841">
    <property type="component" value="Unassembled WGS sequence"/>
</dbReference>
<dbReference type="PANTHER" id="PTHR44329">
    <property type="entry name" value="SERINE/THREONINE-PROTEIN KINASE TNNI3K-RELATED"/>
    <property type="match status" value="1"/>
</dbReference>
<dbReference type="SUPFAM" id="SSF56112">
    <property type="entry name" value="Protein kinase-like (PK-like)"/>
    <property type="match status" value="1"/>
</dbReference>
<feature type="domain" description="Protein kinase" evidence="1">
    <location>
        <begin position="103"/>
        <end position="419"/>
    </location>
</feature>
<dbReference type="Pfam" id="PF00069">
    <property type="entry name" value="Pkinase"/>
    <property type="match status" value="1"/>
</dbReference>
<dbReference type="GO" id="GO:0004674">
    <property type="term" value="F:protein serine/threonine kinase activity"/>
    <property type="evidence" value="ECO:0007669"/>
    <property type="project" value="TreeGrafter"/>
</dbReference>
<organism evidence="2 3">
    <name type="scientific">Thalassiosira oceanica</name>
    <name type="common">Marine diatom</name>
    <dbReference type="NCBI Taxonomy" id="159749"/>
    <lineage>
        <taxon>Eukaryota</taxon>
        <taxon>Sar</taxon>
        <taxon>Stramenopiles</taxon>
        <taxon>Ochrophyta</taxon>
        <taxon>Bacillariophyta</taxon>
        <taxon>Coscinodiscophyceae</taxon>
        <taxon>Thalassiosirophycidae</taxon>
        <taxon>Thalassiosirales</taxon>
        <taxon>Thalassiosiraceae</taxon>
        <taxon>Thalassiosira</taxon>
    </lineage>
</organism>
<evidence type="ECO:0000313" key="3">
    <source>
        <dbReference type="Proteomes" id="UP000266841"/>
    </source>
</evidence>
<comment type="caution">
    <text evidence="2">The sequence shown here is derived from an EMBL/GenBank/DDBJ whole genome shotgun (WGS) entry which is preliminary data.</text>
</comment>
<dbReference type="InterPro" id="IPR051681">
    <property type="entry name" value="Ser/Thr_Kinases-Pseudokinases"/>
</dbReference>
<dbReference type="InterPro" id="IPR000719">
    <property type="entry name" value="Prot_kinase_dom"/>
</dbReference>
<dbReference type="SMART" id="SM00220">
    <property type="entry name" value="S_TKc"/>
    <property type="match status" value="1"/>
</dbReference>
<proteinExistence type="predicted"/>
<gene>
    <name evidence="2" type="ORF">THAOC_17329</name>
</gene>
<dbReference type="GO" id="GO:0005524">
    <property type="term" value="F:ATP binding"/>
    <property type="evidence" value="ECO:0007669"/>
    <property type="project" value="InterPro"/>
</dbReference>
<dbReference type="Gene3D" id="3.30.200.20">
    <property type="entry name" value="Phosphorylase Kinase, domain 1"/>
    <property type="match status" value="1"/>
</dbReference>
<dbReference type="AlphaFoldDB" id="K0S9X7"/>